<dbReference type="SMART" id="SM00228">
    <property type="entry name" value="PDZ"/>
    <property type="match status" value="1"/>
</dbReference>
<comment type="similarity">
    <text evidence="1">Belongs to the peptidase S1C family.</text>
</comment>
<proteinExistence type="inferred from homology"/>
<feature type="signal peptide" evidence="4">
    <location>
        <begin position="1"/>
        <end position="23"/>
    </location>
</feature>
<accession>A0A537LG45</accession>
<keyword evidence="3" id="KW-0378">Hydrolase</keyword>
<dbReference type="SUPFAM" id="SSF50156">
    <property type="entry name" value="PDZ domain-like"/>
    <property type="match status" value="1"/>
</dbReference>
<evidence type="ECO:0000256" key="4">
    <source>
        <dbReference type="SAM" id="SignalP"/>
    </source>
</evidence>
<name>A0A537LG45_9BACT</name>
<keyword evidence="4" id="KW-0732">Signal</keyword>
<dbReference type="InterPro" id="IPR001940">
    <property type="entry name" value="Peptidase_S1C"/>
</dbReference>
<dbReference type="Gene3D" id="2.30.42.10">
    <property type="match status" value="1"/>
</dbReference>
<dbReference type="EMBL" id="VBAL01000010">
    <property type="protein sequence ID" value="TMJ06677.1"/>
    <property type="molecule type" value="Genomic_DNA"/>
</dbReference>
<sequence length="339" mass="34736">MMKQRVVQPLICGVLVLTALAWAAPSPAAQTASPPAFAIETADRAVVLITATYRAGGRAARGSGSGIIIDPSGVILTAGHVVDRASSLEVQLHSGEVLPADVVGTDRVYDIALLRVDAVRPLPAVTLAASSLLQRGDTVVALGRAPRRQAGPTAGTFLEIDLEARAGVPNLLSTAVVYPGDSGGALVNERGEVIGVIVAITRNGLLSLSVATDAIRAVLTDLRAGDVRHPWLGITGRTLTEDLAAELGLALHNGVLILEVLPHSPASLAGLRGGRANSTADVPTGGDVITAIDGRPVTTFGALAAYILSKHIGDPVTLEINRDGHAATTTVILGERPTL</sequence>
<dbReference type="InterPro" id="IPR001478">
    <property type="entry name" value="PDZ"/>
</dbReference>
<dbReference type="InterPro" id="IPR009003">
    <property type="entry name" value="Peptidase_S1_PA"/>
</dbReference>
<dbReference type="InterPro" id="IPR043504">
    <property type="entry name" value="Peptidase_S1_PA_chymotrypsin"/>
</dbReference>
<organism evidence="6 7">
    <name type="scientific">Candidatus Segetimicrobium genomatis</name>
    <dbReference type="NCBI Taxonomy" id="2569760"/>
    <lineage>
        <taxon>Bacteria</taxon>
        <taxon>Bacillati</taxon>
        <taxon>Candidatus Sysuimicrobiota</taxon>
        <taxon>Candidatus Sysuimicrobiia</taxon>
        <taxon>Candidatus Sysuimicrobiales</taxon>
        <taxon>Candidatus Segetimicrobiaceae</taxon>
        <taxon>Candidatus Segetimicrobium</taxon>
    </lineage>
</organism>
<feature type="domain" description="PDZ" evidence="5">
    <location>
        <begin position="236"/>
        <end position="324"/>
    </location>
</feature>
<feature type="chain" id="PRO_5021847968" evidence="4">
    <location>
        <begin position="24"/>
        <end position="339"/>
    </location>
</feature>
<dbReference type="AlphaFoldDB" id="A0A537LG45"/>
<evidence type="ECO:0000259" key="5">
    <source>
        <dbReference type="PROSITE" id="PS50106"/>
    </source>
</evidence>
<dbReference type="PRINTS" id="PR00834">
    <property type="entry name" value="PROTEASES2C"/>
</dbReference>
<dbReference type="Proteomes" id="UP000319353">
    <property type="component" value="Unassembled WGS sequence"/>
</dbReference>
<dbReference type="PANTHER" id="PTHR22939">
    <property type="entry name" value="SERINE PROTEASE FAMILY S1C HTRA-RELATED"/>
    <property type="match status" value="1"/>
</dbReference>
<dbReference type="PROSITE" id="PS50106">
    <property type="entry name" value="PDZ"/>
    <property type="match status" value="1"/>
</dbReference>
<comment type="caution">
    <text evidence="6">The sequence shown here is derived from an EMBL/GenBank/DDBJ whole genome shotgun (WGS) entry which is preliminary data.</text>
</comment>
<dbReference type="Gene3D" id="2.40.10.10">
    <property type="entry name" value="Trypsin-like serine proteases"/>
    <property type="match status" value="2"/>
</dbReference>
<evidence type="ECO:0000256" key="3">
    <source>
        <dbReference type="ARBA" id="ARBA00022801"/>
    </source>
</evidence>
<dbReference type="GO" id="GO:0004252">
    <property type="term" value="F:serine-type endopeptidase activity"/>
    <property type="evidence" value="ECO:0007669"/>
    <property type="project" value="InterPro"/>
</dbReference>
<evidence type="ECO:0000256" key="1">
    <source>
        <dbReference type="ARBA" id="ARBA00010541"/>
    </source>
</evidence>
<reference evidence="6 7" key="1">
    <citation type="journal article" date="2019" name="Nat. Microbiol.">
        <title>Mediterranean grassland soil C-N compound turnover is dependent on rainfall and depth, and is mediated by genomically divergent microorganisms.</title>
        <authorList>
            <person name="Diamond S."/>
            <person name="Andeer P.F."/>
            <person name="Li Z."/>
            <person name="Crits-Christoph A."/>
            <person name="Burstein D."/>
            <person name="Anantharaman K."/>
            <person name="Lane K.R."/>
            <person name="Thomas B.C."/>
            <person name="Pan C."/>
            <person name="Northen T.R."/>
            <person name="Banfield J.F."/>
        </authorList>
    </citation>
    <scope>NUCLEOTIDE SEQUENCE [LARGE SCALE GENOMIC DNA]</scope>
    <source>
        <strain evidence="6">NP_4</strain>
    </source>
</reference>
<dbReference type="GO" id="GO:0006508">
    <property type="term" value="P:proteolysis"/>
    <property type="evidence" value="ECO:0007669"/>
    <property type="project" value="UniProtKB-KW"/>
</dbReference>
<evidence type="ECO:0000256" key="2">
    <source>
        <dbReference type="ARBA" id="ARBA00022670"/>
    </source>
</evidence>
<evidence type="ECO:0000313" key="7">
    <source>
        <dbReference type="Proteomes" id="UP000319353"/>
    </source>
</evidence>
<dbReference type="Pfam" id="PF13180">
    <property type="entry name" value="PDZ_2"/>
    <property type="match status" value="1"/>
</dbReference>
<evidence type="ECO:0000313" key="6">
    <source>
        <dbReference type="EMBL" id="TMJ06677.1"/>
    </source>
</evidence>
<dbReference type="Pfam" id="PF13365">
    <property type="entry name" value="Trypsin_2"/>
    <property type="match status" value="1"/>
</dbReference>
<dbReference type="SUPFAM" id="SSF50494">
    <property type="entry name" value="Trypsin-like serine proteases"/>
    <property type="match status" value="1"/>
</dbReference>
<gene>
    <name evidence="6" type="ORF">E6H01_00895</name>
</gene>
<dbReference type="InterPro" id="IPR036034">
    <property type="entry name" value="PDZ_sf"/>
</dbReference>
<keyword evidence="2" id="KW-0645">Protease</keyword>
<dbReference type="PANTHER" id="PTHR22939:SF129">
    <property type="entry name" value="SERINE PROTEASE HTRA2, MITOCHONDRIAL"/>
    <property type="match status" value="1"/>
</dbReference>
<protein>
    <submittedName>
        <fullName evidence="6">PDZ domain-containing protein</fullName>
    </submittedName>
</protein>